<sequence length="90" mass="10176">MYGLSSIQLLPLLRLLERTKYPEDIVKVCSTTPLQIQIPNKHGSNLGPWGTLRRSKPSSSVNPSQYKKTTKKAPSRNTYLELFCDARRGT</sequence>
<organism evidence="2 3">
    <name type="scientific">Paenibacillus radicis</name>
    <name type="common">ex Xue et al. 2023</name>
    <dbReference type="NCBI Taxonomy" id="2972489"/>
    <lineage>
        <taxon>Bacteria</taxon>
        <taxon>Bacillati</taxon>
        <taxon>Bacillota</taxon>
        <taxon>Bacilli</taxon>
        <taxon>Bacillales</taxon>
        <taxon>Paenibacillaceae</taxon>
        <taxon>Paenibacillus</taxon>
    </lineage>
</organism>
<dbReference type="Proteomes" id="UP001300012">
    <property type="component" value="Unassembled WGS sequence"/>
</dbReference>
<protein>
    <submittedName>
        <fullName evidence="2">Uncharacterized protein</fullName>
    </submittedName>
</protein>
<dbReference type="EMBL" id="JANQBD010000031">
    <property type="protein sequence ID" value="MCR8635787.1"/>
    <property type="molecule type" value="Genomic_DNA"/>
</dbReference>
<evidence type="ECO:0000313" key="3">
    <source>
        <dbReference type="Proteomes" id="UP001300012"/>
    </source>
</evidence>
<proteinExistence type="predicted"/>
<feature type="compositionally biased region" description="Polar residues" evidence="1">
    <location>
        <begin position="57"/>
        <end position="67"/>
    </location>
</feature>
<feature type="region of interest" description="Disordered" evidence="1">
    <location>
        <begin position="40"/>
        <end position="74"/>
    </location>
</feature>
<keyword evidence="3" id="KW-1185">Reference proteome</keyword>
<evidence type="ECO:0000256" key="1">
    <source>
        <dbReference type="SAM" id="MobiDB-lite"/>
    </source>
</evidence>
<reference evidence="2 3" key="1">
    <citation type="submission" date="2022-08" db="EMBL/GenBank/DDBJ databases">
        <title>Paenibacillus endoradicis sp. nov., Paenibacillus radicibacter sp. nov and Paenibacillus pararadicis sp. nov., three cold-adapted plant growth-promoting bacteria isolated from root of Larix gmelinii in Great Khingan.</title>
        <authorList>
            <person name="Xue H."/>
        </authorList>
    </citation>
    <scope>NUCLEOTIDE SEQUENCE [LARGE SCALE GENOMIC DNA]</scope>
    <source>
        <strain evidence="2 3">N5-1-1-5</strain>
    </source>
</reference>
<comment type="caution">
    <text evidence="2">The sequence shown here is derived from an EMBL/GenBank/DDBJ whole genome shotgun (WGS) entry which is preliminary data.</text>
</comment>
<accession>A0ABT1YRZ6</accession>
<evidence type="ECO:0000313" key="2">
    <source>
        <dbReference type="EMBL" id="MCR8635787.1"/>
    </source>
</evidence>
<gene>
    <name evidence="2" type="ORF">NV381_31760</name>
</gene>
<name>A0ABT1YRZ6_9BACL</name>